<dbReference type="InterPro" id="IPR027417">
    <property type="entry name" value="P-loop_NTPase"/>
</dbReference>
<dbReference type="STRING" id="246199.CUS_4921"/>
<keyword evidence="3" id="KW-1185">Reference proteome</keyword>
<dbReference type="eggNOG" id="COG1484">
    <property type="taxonomic scope" value="Bacteria"/>
</dbReference>
<proteinExistence type="predicted"/>
<comment type="caution">
    <text evidence="2">The sequence shown here is derived from an EMBL/GenBank/DDBJ whole genome shotgun (WGS) entry which is preliminary data.</text>
</comment>
<evidence type="ECO:0000313" key="2">
    <source>
        <dbReference type="EMBL" id="EGC03276.1"/>
    </source>
</evidence>
<dbReference type="Gene3D" id="3.40.50.300">
    <property type="entry name" value="P-loop containing nucleotide triphosphate hydrolases"/>
    <property type="match status" value="1"/>
</dbReference>
<dbReference type="SUPFAM" id="SSF52540">
    <property type="entry name" value="P-loop containing nucleoside triphosphate hydrolases"/>
    <property type="match status" value="1"/>
</dbReference>
<dbReference type="NCBIfam" id="NF005304">
    <property type="entry name" value="PRK06835.1"/>
    <property type="match status" value="1"/>
</dbReference>
<feature type="domain" description="AAA+ ATPase" evidence="1">
    <location>
        <begin position="190"/>
        <end position="326"/>
    </location>
</feature>
<organism evidence="2 3">
    <name type="scientific">Ruminococcus albus 8</name>
    <dbReference type="NCBI Taxonomy" id="246199"/>
    <lineage>
        <taxon>Bacteria</taxon>
        <taxon>Bacillati</taxon>
        <taxon>Bacillota</taxon>
        <taxon>Clostridia</taxon>
        <taxon>Eubacteriales</taxon>
        <taxon>Oscillospiraceae</taxon>
        <taxon>Ruminococcus</taxon>
    </lineage>
</organism>
<dbReference type="PANTHER" id="PTHR30050:SF4">
    <property type="entry name" value="ATP-BINDING PROTEIN RV3427C IN INSERTION SEQUENCE-RELATED"/>
    <property type="match status" value="1"/>
</dbReference>
<dbReference type="InterPro" id="IPR003593">
    <property type="entry name" value="AAA+_ATPase"/>
</dbReference>
<dbReference type="OrthoDB" id="9776217at2"/>
<evidence type="ECO:0000313" key="3">
    <source>
        <dbReference type="Proteomes" id="UP000004259"/>
    </source>
</evidence>
<evidence type="ECO:0000259" key="1">
    <source>
        <dbReference type="SMART" id="SM00382"/>
    </source>
</evidence>
<dbReference type="EMBL" id="ADKM02000073">
    <property type="protein sequence ID" value="EGC03276.1"/>
    <property type="molecule type" value="Genomic_DNA"/>
</dbReference>
<dbReference type="Pfam" id="PF01695">
    <property type="entry name" value="IstB_IS21"/>
    <property type="match status" value="1"/>
</dbReference>
<dbReference type="GO" id="GO:0006260">
    <property type="term" value="P:DNA replication"/>
    <property type="evidence" value="ECO:0007669"/>
    <property type="project" value="TreeGrafter"/>
</dbReference>
<dbReference type="PANTHER" id="PTHR30050">
    <property type="entry name" value="CHROMOSOMAL REPLICATION INITIATOR PROTEIN DNAA"/>
    <property type="match status" value="1"/>
</dbReference>
<reference evidence="2 3" key="1">
    <citation type="submission" date="2011-02" db="EMBL/GenBank/DDBJ databases">
        <authorList>
            <person name="Nelson K.E."/>
            <person name="Sutton G."/>
            <person name="Torralba M."/>
            <person name="Durkin S."/>
            <person name="Harkins D."/>
            <person name="Montgomery R."/>
            <person name="Ziemer C."/>
            <person name="Klaassens E."/>
            <person name="Ocuiv P."/>
            <person name="Morrison M."/>
        </authorList>
    </citation>
    <scope>NUCLEOTIDE SEQUENCE [LARGE SCALE GENOMIC DNA]</scope>
    <source>
        <strain evidence="2 3">8</strain>
    </source>
</reference>
<accession>E9SBT0</accession>
<dbReference type="Proteomes" id="UP000004259">
    <property type="component" value="Unassembled WGS sequence"/>
</dbReference>
<dbReference type="GO" id="GO:0005524">
    <property type="term" value="F:ATP binding"/>
    <property type="evidence" value="ECO:0007669"/>
    <property type="project" value="InterPro"/>
</dbReference>
<name>E9SBT0_RUMAL</name>
<protein>
    <submittedName>
        <fullName evidence="2">DNA replication protein DnaC family protein</fullName>
    </submittedName>
</protein>
<dbReference type="RefSeq" id="WP_002849124.1">
    <property type="nucleotide sequence ID" value="NZ_ADKM02000073.1"/>
</dbReference>
<sequence length="333" mass="38775">MRYTKSAFDRAELVLQERQQTSENEYQARLHEIAEKAPEIYRLHLEALRLNYSLIGSIGRQNSEKLTLSQQISAIKNKNLSVRQTLRGMLSASGYPEDYLQYHYFCDICRDTGYHEGVRCRCMKELLERYTIEELNSHCSIAMHDFNEFRLDYYSASPMADGESQRDKMRRVYETCLRYTSSFNENAPQDSPSLYFYGRTGLGKTFLSSCIAKNLIDRHCIVVYGSATNLLHRIEEERFRKAEGDTTSILLEAELLILDDLGAEFKTTFTESVVYEVVNERINNRRPTIISTNKSLQEMYKTYNERIASRLVGNYIPIQFYGGDIRQMKPSYV</sequence>
<dbReference type="AlphaFoldDB" id="E9SBT0"/>
<dbReference type="InterPro" id="IPR002611">
    <property type="entry name" value="IstB_ATP-bd"/>
</dbReference>
<gene>
    <name evidence="2" type="ORF">CUS_4921</name>
</gene>
<dbReference type="SMART" id="SM00382">
    <property type="entry name" value="AAA"/>
    <property type="match status" value="1"/>
</dbReference>